<dbReference type="EMBL" id="ML179047">
    <property type="protein sequence ID" value="THV05712.1"/>
    <property type="molecule type" value="Genomic_DNA"/>
</dbReference>
<organism evidence="2 3">
    <name type="scientific">Dendrothele bispora (strain CBS 962.96)</name>
    <dbReference type="NCBI Taxonomy" id="1314807"/>
    <lineage>
        <taxon>Eukaryota</taxon>
        <taxon>Fungi</taxon>
        <taxon>Dikarya</taxon>
        <taxon>Basidiomycota</taxon>
        <taxon>Agaricomycotina</taxon>
        <taxon>Agaricomycetes</taxon>
        <taxon>Agaricomycetidae</taxon>
        <taxon>Agaricales</taxon>
        <taxon>Agaricales incertae sedis</taxon>
        <taxon>Dendrothele</taxon>
    </lineage>
</organism>
<proteinExistence type="predicted"/>
<dbReference type="Proteomes" id="UP000297245">
    <property type="component" value="Unassembled WGS sequence"/>
</dbReference>
<feature type="compositionally biased region" description="Basic and acidic residues" evidence="1">
    <location>
        <begin position="692"/>
        <end position="705"/>
    </location>
</feature>
<feature type="compositionally biased region" description="Polar residues" evidence="1">
    <location>
        <begin position="662"/>
        <end position="680"/>
    </location>
</feature>
<keyword evidence="3" id="KW-1185">Reference proteome</keyword>
<feature type="region of interest" description="Disordered" evidence="1">
    <location>
        <begin position="266"/>
        <end position="311"/>
    </location>
</feature>
<protein>
    <submittedName>
        <fullName evidence="2">Uncharacterized protein</fullName>
    </submittedName>
</protein>
<feature type="compositionally biased region" description="Low complexity" evidence="1">
    <location>
        <begin position="275"/>
        <end position="291"/>
    </location>
</feature>
<evidence type="ECO:0000256" key="1">
    <source>
        <dbReference type="SAM" id="MobiDB-lite"/>
    </source>
</evidence>
<dbReference type="AlphaFoldDB" id="A0A4S8MRY3"/>
<name>A0A4S8MRY3_DENBC</name>
<feature type="region of interest" description="Disordered" evidence="1">
    <location>
        <begin position="755"/>
        <end position="790"/>
    </location>
</feature>
<gene>
    <name evidence="2" type="ORF">K435DRAFT_76190</name>
</gene>
<reference evidence="2 3" key="1">
    <citation type="journal article" date="2019" name="Nat. Ecol. Evol.">
        <title>Megaphylogeny resolves global patterns of mushroom evolution.</title>
        <authorList>
            <person name="Varga T."/>
            <person name="Krizsan K."/>
            <person name="Foldi C."/>
            <person name="Dima B."/>
            <person name="Sanchez-Garcia M."/>
            <person name="Sanchez-Ramirez S."/>
            <person name="Szollosi G.J."/>
            <person name="Szarkandi J.G."/>
            <person name="Papp V."/>
            <person name="Albert L."/>
            <person name="Andreopoulos W."/>
            <person name="Angelini C."/>
            <person name="Antonin V."/>
            <person name="Barry K.W."/>
            <person name="Bougher N.L."/>
            <person name="Buchanan P."/>
            <person name="Buyck B."/>
            <person name="Bense V."/>
            <person name="Catcheside P."/>
            <person name="Chovatia M."/>
            <person name="Cooper J."/>
            <person name="Damon W."/>
            <person name="Desjardin D."/>
            <person name="Finy P."/>
            <person name="Geml J."/>
            <person name="Haridas S."/>
            <person name="Hughes K."/>
            <person name="Justo A."/>
            <person name="Karasinski D."/>
            <person name="Kautmanova I."/>
            <person name="Kiss B."/>
            <person name="Kocsube S."/>
            <person name="Kotiranta H."/>
            <person name="LaButti K.M."/>
            <person name="Lechner B.E."/>
            <person name="Liimatainen K."/>
            <person name="Lipzen A."/>
            <person name="Lukacs Z."/>
            <person name="Mihaltcheva S."/>
            <person name="Morgado L.N."/>
            <person name="Niskanen T."/>
            <person name="Noordeloos M.E."/>
            <person name="Ohm R.A."/>
            <person name="Ortiz-Santana B."/>
            <person name="Ovrebo C."/>
            <person name="Racz N."/>
            <person name="Riley R."/>
            <person name="Savchenko A."/>
            <person name="Shiryaev A."/>
            <person name="Soop K."/>
            <person name="Spirin V."/>
            <person name="Szebenyi C."/>
            <person name="Tomsovsky M."/>
            <person name="Tulloss R.E."/>
            <person name="Uehling J."/>
            <person name="Grigoriev I.V."/>
            <person name="Vagvolgyi C."/>
            <person name="Papp T."/>
            <person name="Martin F.M."/>
            <person name="Miettinen O."/>
            <person name="Hibbett D.S."/>
            <person name="Nagy L.G."/>
        </authorList>
    </citation>
    <scope>NUCLEOTIDE SEQUENCE [LARGE SCALE GENOMIC DNA]</scope>
    <source>
        <strain evidence="2 3">CBS 962.96</strain>
    </source>
</reference>
<evidence type="ECO:0000313" key="2">
    <source>
        <dbReference type="EMBL" id="THV05712.1"/>
    </source>
</evidence>
<evidence type="ECO:0000313" key="3">
    <source>
        <dbReference type="Proteomes" id="UP000297245"/>
    </source>
</evidence>
<feature type="compositionally biased region" description="Polar residues" evidence="1">
    <location>
        <begin position="292"/>
        <end position="307"/>
    </location>
</feature>
<feature type="region of interest" description="Disordered" evidence="1">
    <location>
        <begin position="625"/>
        <end position="743"/>
    </location>
</feature>
<accession>A0A4S8MRY3</accession>
<feature type="compositionally biased region" description="Polar residues" evidence="1">
    <location>
        <begin position="724"/>
        <end position="735"/>
    </location>
</feature>
<sequence>MAYPPLPNPPSTVLDPSISLNMSVDISTALDANITLPRLAEEMLPAIEMTDLLEPDGPAVMRFTSPSISNIPDIDQLLDEECPSGIHQDLTINTETEEAQAGMEVYDDEFESLESAGCHIPELLEYEHSCFSLIPFDDTVSDLQPFPSTASLHYGHLRGNSDSKPVESHDELNPAVETSEGGIALELNPEIDEVLYMSSLRSGRSLTSSHNVSQPAAESVSFASHISLGTHLSEVGEACIFSPRPPLESLVLTRAQSQRRYAGLAIPRDHLPGISSSSSSPTSPVPTSSRSQNVSNGPSQGSNTSKSSKARHIWTRFSTPQASSPLPQRSSKFFLPNPKRLSFTTKSKSLLLSSGKKEKRLSAPARIVSPAVASPEYPVIASPSPLSSNLTFDTSAYACMKVPYYAHSSILQPTVGDVVNSPDTQQTLSPQTMGYPRYELHRVRCRTPGQRFSTFDGLDRDIPQSGSVRFPLIVPLPSPTGDKLTVPDQQPTLPQSQIIRPNSWFGSPHLPLPNPYSPQPGNGPEQNWQLVRELPERVTLEERLTIEVLNAMDTRDRHMDGNWAGRARSMSTSGYHTGKSGSKSISLVEGRSAYPGIGPIMDRRATSMGAAMEFGYRRRNAMLESNSSPGVTEAGLQVPEQPSRTRRRSSLLGLGLGLGSAKRQSSRSLSNKGSLQSPTPVQLPPHVSPQVNEEHRGNLSPEDVRNSQNRRTYRLGLSLRRPSATKSNTETSGQHQGLKPPVLPQNPMHTVGPHLDISDSFPSWEKVGSDERPMGKEPGSSPSTRRSFGRIWEKLKKMPKIVG</sequence>